<dbReference type="Pfam" id="PF01810">
    <property type="entry name" value="LysE"/>
    <property type="match status" value="1"/>
</dbReference>
<name>A0ABT9G2W8_LEPDI</name>
<evidence type="ECO:0000256" key="5">
    <source>
        <dbReference type="ARBA" id="ARBA00023136"/>
    </source>
</evidence>
<keyword evidence="8" id="KW-1185">Reference proteome</keyword>
<keyword evidence="4 6" id="KW-1133">Transmembrane helix</keyword>
<evidence type="ECO:0000313" key="7">
    <source>
        <dbReference type="EMBL" id="MDP4300832.1"/>
    </source>
</evidence>
<evidence type="ECO:0000256" key="6">
    <source>
        <dbReference type="SAM" id="Phobius"/>
    </source>
</evidence>
<dbReference type="EMBL" id="JAUZEE010000004">
    <property type="protein sequence ID" value="MDP4300832.1"/>
    <property type="molecule type" value="Genomic_DNA"/>
</dbReference>
<keyword evidence="2" id="KW-1003">Cell membrane</keyword>
<evidence type="ECO:0000256" key="2">
    <source>
        <dbReference type="ARBA" id="ARBA00022475"/>
    </source>
</evidence>
<dbReference type="PANTHER" id="PTHR30086:SF20">
    <property type="entry name" value="ARGININE EXPORTER PROTEIN ARGO-RELATED"/>
    <property type="match status" value="1"/>
</dbReference>
<evidence type="ECO:0000313" key="8">
    <source>
        <dbReference type="Proteomes" id="UP001235760"/>
    </source>
</evidence>
<organism evidence="7 8">
    <name type="scientific">Leptothrix discophora</name>
    <dbReference type="NCBI Taxonomy" id="89"/>
    <lineage>
        <taxon>Bacteria</taxon>
        <taxon>Pseudomonadati</taxon>
        <taxon>Pseudomonadota</taxon>
        <taxon>Betaproteobacteria</taxon>
        <taxon>Burkholderiales</taxon>
        <taxon>Sphaerotilaceae</taxon>
        <taxon>Leptothrix</taxon>
    </lineage>
</organism>
<comment type="subcellular location">
    <subcellularLocation>
        <location evidence="1">Cell membrane</location>
        <topology evidence="1">Multi-pass membrane protein</topology>
    </subcellularLocation>
</comment>
<feature type="transmembrane region" description="Helical" evidence="6">
    <location>
        <begin position="71"/>
        <end position="90"/>
    </location>
</feature>
<gene>
    <name evidence="7" type="ORF">Q8X39_09300</name>
</gene>
<dbReference type="Proteomes" id="UP001235760">
    <property type="component" value="Unassembled WGS sequence"/>
</dbReference>
<evidence type="ECO:0000256" key="3">
    <source>
        <dbReference type="ARBA" id="ARBA00022692"/>
    </source>
</evidence>
<feature type="transmembrane region" description="Helical" evidence="6">
    <location>
        <begin position="149"/>
        <end position="171"/>
    </location>
</feature>
<feature type="transmembrane region" description="Helical" evidence="6">
    <location>
        <begin position="126"/>
        <end position="142"/>
    </location>
</feature>
<reference evidence="7 8" key="1">
    <citation type="submission" date="2023-08" db="EMBL/GenBank/DDBJ databases">
        <authorList>
            <person name="Roldan D.M."/>
            <person name="Menes R.J."/>
        </authorList>
    </citation>
    <scope>NUCLEOTIDE SEQUENCE [LARGE SCALE GENOMIC DNA]</scope>
    <source>
        <strain evidence="7 8">CCM 2812</strain>
    </source>
</reference>
<comment type="caution">
    <text evidence="7">The sequence shown here is derived from an EMBL/GenBank/DDBJ whole genome shotgun (WGS) entry which is preliminary data.</text>
</comment>
<feature type="transmembrane region" description="Helical" evidence="6">
    <location>
        <begin position="183"/>
        <end position="203"/>
    </location>
</feature>
<evidence type="ECO:0000256" key="4">
    <source>
        <dbReference type="ARBA" id="ARBA00022989"/>
    </source>
</evidence>
<dbReference type="InterPro" id="IPR001123">
    <property type="entry name" value="LeuE-type"/>
</dbReference>
<keyword evidence="5 6" id="KW-0472">Membrane</keyword>
<dbReference type="PANTHER" id="PTHR30086">
    <property type="entry name" value="ARGININE EXPORTER PROTEIN ARGO"/>
    <property type="match status" value="1"/>
</dbReference>
<dbReference type="RefSeq" id="WP_305749393.1">
    <property type="nucleotide sequence ID" value="NZ_JAUZEE010000004.1"/>
</dbReference>
<feature type="transmembrane region" description="Helical" evidence="6">
    <location>
        <begin position="43"/>
        <end position="64"/>
    </location>
</feature>
<evidence type="ECO:0000256" key="1">
    <source>
        <dbReference type="ARBA" id="ARBA00004651"/>
    </source>
</evidence>
<proteinExistence type="predicted"/>
<keyword evidence="3 6" id="KW-0812">Transmembrane</keyword>
<protein>
    <submittedName>
        <fullName evidence="7">LysE family transporter</fullName>
    </submittedName>
</protein>
<accession>A0ABT9G2W8</accession>
<sequence length="206" mass="21634">MMTLFISAFLLGLIFNASPGAVFAESLKRGLSGGYDAALKVQFGSLVGDATWAVLGLAGAGVLFQWPTIRMPLTICGAAYLAWLGATTLMSTPNRTETMDGTGEPAGNQGALFAGASLSLTNPANVFYWAALGGVLGTLGVNQPTTAHYSVFFAGFMTSSLLWCFVCAGLIHAMHRTLPTAVAHWLNLLCGWTLIGLAVSTVYEQF</sequence>